<keyword evidence="2" id="KW-1185">Reference proteome</keyword>
<accession>A0AAD6QNY4</accession>
<proteinExistence type="predicted"/>
<protein>
    <submittedName>
        <fullName evidence="1">Uncharacterized protein</fullName>
    </submittedName>
</protein>
<gene>
    <name evidence="1" type="ORF">NC653_016909</name>
</gene>
<evidence type="ECO:0000313" key="1">
    <source>
        <dbReference type="EMBL" id="KAJ6993926.1"/>
    </source>
</evidence>
<name>A0AAD6QNY4_9ROSI</name>
<evidence type="ECO:0000313" key="2">
    <source>
        <dbReference type="Proteomes" id="UP001164929"/>
    </source>
</evidence>
<dbReference type="Proteomes" id="UP001164929">
    <property type="component" value="Chromosome 6"/>
</dbReference>
<reference evidence="1" key="1">
    <citation type="journal article" date="2023" name="Mol. Ecol. Resour.">
        <title>Chromosome-level genome assembly of a triploid poplar Populus alba 'Berolinensis'.</title>
        <authorList>
            <person name="Chen S."/>
            <person name="Yu Y."/>
            <person name="Wang X."/>
            <person name="Wang S."/>
            <person name="Zhang T."/>
            <person name="Zhou Y."/>
            <person name="He R."/>
            <person name="Meng N."/>
            <person name="Wang Y."/>
            <person name="Liu W."/>
            <person name="Liu Z."/>
            <person name="Liu J."/>
            <person name="Guo Q."/>
            <person name="Huang H."/>
            <person name="Sederoff R.R."/>
            <person name="Wang G."/>
            <person name="Qu G."/>
            <person name="Chen S."/>
        </authorList>
    </citation>
    <scope>NUCLEOTIDE SEQUENCE</scope>
    <source>
        <strain evidence="1">SC-2020</strain>
    </source>
</reference>
<sequence length="133" mass="15355">MGSEGENRVLTQSEPSMLQNVVSDQQSIRKNVEAIWRQKSRQTWCRLGDRNTRFFTLLQTSDGLGSPLLRLNIKVPHFFTPTDIKEAIVSFYSELFTTPVAKRPCLGDMRFKKLSPTWKPLLSRTRNRLAENV</sequence>
<comment type="caution">
    <text evidence="1">The sequence shown here is derived from an EMBL/GenBank/DDBJ whole genome shotgun (WGS) entry which is preliminary data.</text>
</comment>
<dbReference type="AlphaFoldDB" id="A0AAD6QNY4"/>
<organism evidence="1 2">
    <name type="scientific">Populus alba x Populus x berolinensis</name>
    <dbReference type="NCBI Taxonomy" id="444605"/>
    <lineage>
        <taxon>Eukaryota</taxon>
        <taxon>Viridiplantae</taxon>
        <taxon>Streptophyta</taxon>
        <taxon>Embryophyta</taxon>
        <taxon>Tracheophyta</taxon>
        <taxon>Spermatophyta</taxon>
        <taxon>Magnoliopsida</taxon>
        <taxon>eudicotyledons</taxon>
        <taxon>Gunneridae</taxon>
        <taxon>Pentapetalae</taxon>
        <taxon>rosids</taxon>
        <taxon>fabids</taxon>
        <taxon>Malpighiales</taxon>
        <taxon>Salicaceae</taxon>
        <taxon>Saliceae</taxon>
        <taxon>Populus</taxon>
    </lineage>
</organism>
<dbReference type="EMBL" id="JAQIZT010000006">
    <property type="protein sequence ID" value="KAJ6993926.1"/>
    <property type="molecule type" value="Genomic_DNA"/>
</dbReference>